<accession>A0A1Z4KT13</accession>
<dbReference type="EMBL" id="AP018216">
    <property type="protein sequence ID" value="BAY72074.1"/>
    <property type="molecule type" value="Genomic_DNA"/>
</dbReference>
<reference evidence="6 7" key="1">
    <citation type="submission" date="2017-06" db="EMBL/GenBank/DDBJ databases">
        <title>Genome sequencing of cyanobaciteial culture collection at National Institute for Environmental Studies (NIES).</title>
        <authorList>
            <person name="Hirose Y."/>
            <person name="Shimura Y."/>
            <person name="Fujisawa T."/>
            <person name="Nakamura Y."/>
            <person name="Kawachi M."/>
        </authorList>
    </citation>
    <scope>NUCLEOTIDE SEQUENCE [LARGE SCALE GENOMIC DNA]</scope>
    <source>
        <strain evidence="6 7">NIES-23</strain>
    </source>
</reference>
<evidence type="ECO:0000259" key="5">
    <source>
        <dbReference type="PROSITE" id="PS50983"/>
    </source>
</evidence>
<dbReference type="PROSITE" id="PS50983">
    <property type="entry name" value="FE_B12_PBP"/>
    <property type="match status" value="1"/>
</dbReference>
<dbReference type="AlphaFoldDB" id="A0A1Z4KT13"/>
<keyword evidence="3" id="KW-0813">Transport</keyword>
<dbReference type="GO" id="GO:0030288">
    <property type="term" value="C:outer membrane-bounded periplasmic space"/>
    <property type="evidence" value="ECO:0007669"/>
    <property type="project" value="TreeGrafter"/>
</dbReference>
<dbReference type="InterPro" id="IPR002491">
    <property type="entry name" value="ABC_transptr_periplasmic_BD"/>
</dbReference>
<proteinExistence type="inferred from homology"/>
<evidence type="ECO:0000256" key="2">
    <source>
        <dbReference type="ARBA" id="ARBA00008814"/>
    </source>
</evidence>
<name>A0A1Z4KT13_ANAVA</name>
<sequence>MKKRLLHYYRLIFLITFALVLVTACYSNINDNIKSSKSQPITSECRVIKHPLGETCIPLQPQRIITMDEDILEVLLALDLKPVAVATNVNAWGNRERQLFSKAEGIASIILGNEALPNLEKMVLLHPDLILGLASSTSRKDYELFSQIAPTITLDYVQSRWKDRFLRIGEIMGRREQAQKALTQYQQRVEQLRTIVAKQLGEIKVSVSNFTIWSQTIELRSKFSFPGSVLLEVGLSFPERQNQFSTTPDYPFVSVSMERLELLDADVMFASLEYGSEEKFQKYQNSPLWQKLKVVKNNRLYTVDSGYWIFGNILSANAILDDLYQYLVGKS</sequence>
<comment type="similarity">
    <text evidence="2">Belongs to the bacterial solute-binding protein 8 family.</text>
</comment>
<dbReference type="CDD" id="cd01146">
    <property type="entry name" value="FhuD"/>
    <property type="match status" value="1"/>
</dbReference>
<protein>
    <submittedName>
        <fullName evidence="6">Iron(III) dicitrate-binding periplasmic protein</fullName>
    </submittedName>
</protein>
<dbReference type="Gene3D" id="3.40.50.1980">
    <property type="entry name" value="Nitrogenase molybdenum iron protein domain"/>
    <property type="match status" value="2"/>
</dbReference>
<organism evidence="6 7">
    <name type="scientific">Trichormus variabilis NIES-23</name>
    <dbReference type="NCBI Taxonomy" id="1973479"/>
    <lineage>
        <taxon>Bacteria</taxon>
        <taxon>Bacillati</taxon>
        <taxon>Cyanobacteriota</taxon>
        <taxon>Cyanophyceae</taxon>
        <taxon>Nostocales</taxon>
        <taxon>Nostocaceae</taxon>
        <taxon>Trichormus</taxon>
    </lineage>
</organism>
<dbReference type="InterPro" id="IPR051313">
    <property type="entry name" value="Bact_iron-sidero_bind"/>
</dbReference>
<dbReference type="SUPFAM" id="SSF53807">
    <property type="entry name" value="Helical backbone' metal receptor"/>
    <property type="match status" value="1"/>
</dbReference>
<dbReference type="PANTHER" id="PTHR30532">
    <property type="entry name" value="IRON III DICITRATE-BINDING PERIPLASMIC PROTEIN"/>
    <property type="match status" value="1"/>
</dbReference>
<feature type="domain" description="Fe/B12 periplasmic-binding" evidence="5">
    <location>
        <begin position="63"/>
        <end position="331"/>
    </location>
</feature>
<evidence type="ECO:0000256" key="3">
    <source>
        <dbReference type="ARBA" id="ARBA00022448"/>
    </source>
</evidence>
<dbReference type="Pfam" id="PF01497">
    <property type="entry name" value="Peripla_BP_2"/>
    <property type="match status" value="1"/>
</dbReference>
<gene>
    <name evidence="6" type="ORF">NIES23_48980</name>
</gene>
<evidence type="ECO:0000313" key="6">
    <source>
        <dbReference type="EMBL" id="BAY72074.1"/>
    </source>
</evidence>
<comment type="subcellular location">
    <subcellularLocation>
        <location evidence="1">Cell envelope</location>
    </subcellularLocation>
</comment>
<evidence type="ECO:0000256" key="4">
    <source>
        <dbReference type="ARBA" id="ARBA00022729"/>
    </source>
</evidence>
<keyword evidence="4" id="KW-0732">Signal</keyword>
<evidence type="ECO:0000313" key="7">
    <source>
        <dbReference type="Proteomes" id="UP000217507"/>
    </source>
</evidence>
<dbReference type="PROSITE" id="PS51257">
    <property type="entry name" value="PROKAR_LIPOPROTEIN"/>
    <property type="match status" value="1"/>
</dbReference>
<evidence type="ECO:0000256" key="1">
    <source>
        <dbReference type="ARBA" id="ARBA00004196"/>
    </source>
</evidence>
<dbReference type="Proteomes" id="UP000217507">
    <property type="component" value="Chromosome"/>
</dbReference>
<dbReference type="GO" id="GO:1901678">
    <property type="term" value="P:iron coordination entity transport"/>
    <property type="evidence" value="ECO:0007669"/>
    <property type="project" value="UniProtKB-ARBA"/>
</dbReference>
<dbReference type="PANTHER" id="PTHR30532:SF25">
    <property type="entry name" value="IRON(III) DICITRATE-BINDING PERIPLASMIC PROTEIN"/>
    <property type="match status" value="1"/>
</dbReference>